<keyword evidence="1" id="KW-1133">Transmembrane helix</keyword>
<evidence type="ECO:0000259" key="2">
    <source>
        <dbReference type="Pfam" id="PF07727"/>
    </source>
</evidence>
<keyword evidence="1" id="KW-0812">Transmembrane</keyword>
<accession>A0AAW2RC55</accession>
<sequence length="360" mass="40512">MRNFLLKDKPGPISCPLPIPYSNIAPSDIPAELLFEPKPEPEPVHIEADNDHTQLPSTTSIDIELRRSSRHTHRPACMQDFECYYSNISPPAVVHSVNSVHTKFVDTLSKLQEPRSYVQTTQHQAWIQAMDAEIQALEHNQTWEITPLPKDKKAIGSRWIYKLKLKPDGTVDRHKARLVAKGYTQVEGVDFFESFSPVAKVVTVRVLLALAASNNWHVHQLDVNNAFLHGNLDEKFICSLSRDIQYLPVMSASSRSLYMGSSKLPGSGTMNSPPKWNLLVLSNIRMITAYLLNLLMQVLWLYLYAGMTKARAATTPLPTVVKFMLEAGSPLPNAEVYRRLIGRLLYLGSPGPKCRMQLNS</sequence>
<protein>
    <submittedName>
        <fullName evidence="3">Retrovirus-related Pol polyprotein from transposon RE2</fullName>
    </submittedName>
</protein>
<dbReference type="Pfam" id="PF07727">
    <property type="entry name" value="RVT_2"/>
    <property type="match status" value="1"/>
</dbReference>
<evidence type="ECO:0000256" key="1">
    <source>
        <dbReference type="SAM" id="Phobius"/>
    </source>
</evidence>
<gene>
    <name evidence="3" type="ORF">Sradi_3064900</name>
</gene>
<evidence type="ECO:0000313" key="3">
    <source>
        <dbReference type="EMBL" id="KAL0377594.1"/>
    </source>
</evidence>
<reference evidence="3" key="2">
    <citation type="journal article" date="2024" name="Plant">
        <title>Genomic evolution and insights into agronomic trait innovations of Sesamum species.</title>
        <authorList>
            <person name="Miao H."/>
            <person name="Wang L."/>
            <person name="Qu L."/>
            <person name="Liu H."/>
            <person name="Sun Y."/>
            <person name="Le M."/>
            <person name="Wang Q."/>
            <person name="Wei S."/>
            <person name="Zheng Y."/>
            <person name="Lin W."/>
            <person name="Duan Y."/>
            <person name="Cao H."/>
            <person name="Xiong S."/>
            <person name="Wang X."/>
            <person name="Wei L."/>
            <person name="Li C."/>
            <person name="Ma Q."/>
            <person name="Ju M."/>
            <person name="Zhao R."/>
            <person name="Li G."/>
            <person name="Mu C."/>
            <person name="Tian Q."/>
            <person name="Mei H."/>
            <person name="Zhang T."/>
            <person name="Gao T."/>
            <person name="Zhang H."/>
        </authorList>
    </citation>
    <scope>NUCLEOTIDE SEQUENCE</scope>
    <source>
        <strain evidence="3">G02</strain>
    </source>
</reference>
<dbReference type="InterPro" id="IPR043502">
    <property type="entry name" value="DNA/RNA_pol_sf"/>
</dbReference>
<feature type="transmembrane region" description="Helical" evidence="1">
    <location>
        <begin position="287"/>
        <end position="305"/>
    </location>
</feature>
<keyword evidence="1" id="KW-0472">Membrane</keyword>
<comment type="caution">
    <text evidence="3">The sequence shown here is derived from an EMBL/GenBank/DDBJ whole genome shotgun (WGS) entry which is preliminary data.</text>
</comment>
<proteinExistence type="predicted"/>
<dbReference type="AlphaFoldDB" id="A0AAW2RC55"/>
<name>A0AAW2RC55_SESRA</name>
<dbReference type="EMBL" id="JACGWJ010000013">
    <property type="protein sequence ID" value="KAL0377594.1"/>
    <property type="molecule type" value="Genomic_DNA"/>
</dbReference>
<reference evidence="3" key="1">
    <citation type="submission" date="2020-06" db="EMBL/GenBank/DDBJ databases">
        <authorList>
            <person name="Li T."/>
            <person name="Hu X."/>
            <person name="Zhang T."/>
            <person name="Song X."/>
            <person name="Zhang H."/>
            <person name="Dai N."/>
            <person name="Sheng W."/>
            <person name="Hou X."/>
            <person name="Wei L."/>
        </authorList>
    </citation>
    <scope>NUCLEOTIDE SEQUENCE</scope>
    <source>
        <strain evidence="3">G02</strain>
        <tissue evidence="3">Leaf</tissue>
    </source>
</reference>
<organism evidence="3">
    <name type="scientific">Sesamum radiatum</name>
    <name type="common">Black benniseed</name>
    <dbReference type="NCBI Taxonomy" id="300843"/>
    <lineage>
        <taxon>Eukaryota</taxon>
        <taxon>Viridiplantae</taxon>
        <taxon>Streptophyta</taxon>
        <taxon>Embryophyta</taxon>
        <taxon>Tracheophyta</taxon>
        <taxon>Spermatophyta</taxon>
        <taxon>Magnoliopsida</taxon>
        <taxon>eudicotyledons</taxon>
        <taxon>Gunneridae</taxon>
        <taxon>Pentapetalae</taxon>
        <taxon>asterids</taxon>
        <taxon>lamiids</taxon>
        <taxon>Lamiales</taxon>
        <taxon>Pedaliaceae</taxon>
        <taxon>Sesamum</taxon>
    </lineage>
</organism>
<dbReference type="SUPFAM" id="SSF56672">
    <property type="entry name" value="DNA/RNA polymerases"/>
    <property type="match status" value="1"/>
</dbReference>
<feature type="domain" description="Reverse transcriptase Ty1/copia-type" evidence="2">
    <location>
        <begin position="140"/>
        <end position="235"/>
    </location>
</feature>
<dbReference type="InterPro" id="IPR013103">
    <property type="entry name" value="RVT_2"/>
</dbReference>